<sequence length="337" mass="36968">MKAVSKTSTIYDVARLAGVSSATVSRVLNEPNRVAKERRERVLDAIRTLGFVPKADAVAKARKSYRKIGVVAPFFTQSSFMERLRGIATVLGSQHYELVVYSIDTAEDLASYVSMLVNTRRVDGLIFLCVRPGEEVIGMLREADFPVCFVETELDGFDCVAVQNLKGGQRAAEFLFQKGCRRPGFVGESTRVSYAVGATEERFRGFEFFFANQGIVIPESRIWIGEFSDSQLDSGIASYLSQGDLPDGVFCSSDVVAARFIRFARARGIRIPEDVMVVGFDNIEIADYLGLTSVSQSLEESGAIAARLVLNRISEKDSPCVVVQVPIGIIARESTGK</sequence>
<dbReference type="PATRIC" id="fig|907348.3.peg.865"/>
<evidence type="ECO:0000256" key="1">
    <source>
        <dbReference type="ARBA" id="ARBA00023015"/>
    </source>
</evidence>
<dbReference type="InterPro" id="IPR000843">
    <property type="entry name" value="HTH_LacI"/>
</dbReference>
<evidence type="ECO:0000256" key="3">
    <source>
        <dbReference type="ARBA" id="ARBA00023163"/>
    </source>
</evidence>
<proteinExistence type="predicted"/>
<name>H7EJ48_9SPIR</name>
<dbReference type="Gene3D" id="3.40.50.2300">
    <property type="match status" value="2"/>
</dbReference>
<dbReference type="eggNOG" id="COG1609">
    <property type="taxonomic scope" value="Bacteria"/>
</dbReference>
<accession>H7EJ48</accession>
<keyword evidence="2" id="KW-0238">DNA-binding</keyword>
<feature type="domain" description="HTH lacI-type" evidence="4">
    <location>
        <begin position="8"/>
        <end position="62"/>
    </location>
</feature>
<evidence type="ECO:0000313" key="5">
    <source>
        <dbReference type="EMBL" id="EIC02362.1"/>
    </source>
</evidence>
<dbReference type="PANTHER" id="PTHR30146:SF24">
    <property type="entry name" value="XYLOSE OPERON REGULATORY PROTEIN"/>
    <property type="match status" value="1"/>
</dbReference>
<dbReference type="GO" id="GO:0003700">
    <property type="term" value="F:DNA-binding transcription factor activity"/>
    <property type="evidence" value="ECO:0007669"/>
    <property type="project" value="TreeGrafter"/>
</dbReference>
<dbReference type="PROSITE" id="PS00356">
    <property type="entry name" value="HTH_LACI_1"/>
    <property type="match status" value="1"/>
</dbReference>
<keyword evidence="6" id="KW-1185">Reference proteome</keyword>
<dbReference type="InterPro" id="IPR046335">
    <property type="entry name" value="LacI/GalR-like_sensor"/>
</dbReference>
<dbReference type="SUPFAM" id="SSF53822">
    <property type="entry name" value="Periplasmic binding protein-like I"/>
    <property type="match status" value="1"/>
</dbReference>
<protein>
    <submittedName>
        <fullName evidence="5">Transcriptional regulator, LacI family</fullName>
    </submittedName>
</protein>
<dbReference type="AlphaFoldDB" id="H7EJ48"/>
<organism evidence="5 6">
    <name type="scientific">Treponema saccharophilum DSM 2985</name>
    <dbReference type="NCBI Taxonomy" id="907348"/>
    <lineage>
        <taxon>Bacteria</taxon>
        <taxon>Pseudomonadati</taxon>
        <taxon>Spirochaetota</taxon>
        <taxon>Spirochaetia</taxon>
        <taxon>Spirochaetales</taxon>
        <taxon>Treponemataceae</taxon>
        <taxon>Treponema</taxon>
    </lineage>
</organism>
<dbReference type="PRINTS" id="PR00036">
    <property type="entry name" value="HTHLACI"/>
</dbReference>
<dbReference type="EMBL" id="AGRW01000040">
    <property type="protein sequence ID" value="EIC02362.1"/>
    <property type="molecule type" value="Genomic_DNA"/>
</dbReference>
<dbReference type="Gene3D" id="1.10.260.40">
    <property type="entry name" value="lambda repressor-like DNA-binding domains"/>
    <property type="match status" value="1"/>
</dbReference>
<dbReference type="InterPro" id="IPR028082">
    <property type="entry name" value="Peripla_BP_I"/>
</dbReference>
<dbReference type="OrthoDB" id="9784962at2"/>
<dbReference type="InterPro" id="IPR010982">
    <property type="entry name" value="Lambda_DNA-bd_dom_sf"/>
</dbReference>
<keyword evidence="3" id="KW-0804">Transcription</keyword>
<dbReference type="Pfam" id="PF00356">
    <property type="entry name" value="LacI"/>
    <property type="match status" value="1"/>
</dbReference>
<dbReference type="CDD" id="cd06267">
    <property type="entry name" value="PBP1_LacI_sugar_binding-like"/>
    <property type="match status" value="1"/>
</dbReference>
<dbReference type="Pfam" id="PF13377">
    <property type="entry name" value="Peripla_BP_3"/>
    <property type="match status" value="1"/>
</dbReference>
<dbReference type="STRING" id="907348.TresaDRAFT_1809"/>
<evidence type="ECO:0000259" key="4">
    <source>
        <dbReference type="PROSITE" id="PS50932"/>
    </source>
</evidence>
<comment type="caution">
    <text evidence="5">The sequence shown here is derived from an EMBL/GenBank/DDBJ whole genome shotgun (WGS) entry which is preliminary data.</text>
</comment>
<dbReference type="PANTHER" id="PTHR30146">
    <property type="entry name" value="LACI-RELATED TRANSCRIPTIONAL REPRESSOR"/>
    <property type="match status" value="1"/>
</dbReference>
<reference evidence="5 6" key="1">
    <citation type="submission" date="2011-09" db="EMBL/GenBank/DDBJ databases">
        <title>The draft genome of Treponema saccharophilum DSM 2985.</title>
        <authorList>
            <consortium name="US DOE Joint Genome Institute (JGI-PGF)"/>
            <person name="Lucas S."/>
            <person name="Copeland A."/>
            <person name="Lapidus A."/>
            <person name="Glavina del Rio T."/>
            <person name="Dalin E."/>
            <person name="Tice H."/>
            <person name="Bruce D."/>
            <person name="Goodwin L."/>
            <person name="Pitluck S."/>
            <person name="Peters L."/>
            <person name="Kyrpides N."/>
            <person name="Mavromatis K."/>
            <person name="Ivanova N."/>
            <person name="Markowitz V."/>
            <person name="Cheng J.-F."/>
            <person name="Hugenholtz P."/>
            <person name="Woyke T."/>
            <person name="Wu D."/>
            <person name="Gronow S."/>
            <person name="Wellnitz S."/>
            <person name="Brambilla E."/>
            <person name="Klenk H.-P."/>
            <person name="Eisen J.A."/>
        </authorList>
    </citation>
    <scope>NUCLEOTIDE SEQUENCE [LARGE SCALE GENOMIC DNA]</scope>
    <source>
        <strain evidence="5 6">DSM 2985</strain>
    </source>
</reference>
<dbReference type="Proteomes" id="UP000003571">
    <property type="component" value="Unassembled WGS sequence"/>
</dbReference>
<dbReference type="PROSITE" id="PS50932">
    <property type="entry name" value="HTH_LACI_2"/>
    <property type="match status" value="1"/>
</dbReference>
<evidence type="ECO:0000313" key="6">
    <source>
        <dbReference type="Proteomes" id="UP000003571"/>
    </source>
</evidence>
<dbReference type="SUPFAM" id="SSF47413">
    <property type="entry name" value="lambda repressor-like DNA-binding domains"/>
    <property type="match status" value="1"/>
</dbReference>
<dbReference type="GO" id="GO:0000976">
    <property type="term" value="F:transcription cis-regulatory region binding"/>
    <property type="evidence" value="ECO:0007669"/>
    <property type="project" value="TreeGrafter"/>
</dbReference>
<gene>
    <name evidence="5" type="ORF">TresaDRAFT_1809</name>
</gene>
<evidence type="ECO:0000256" key="2">
    <source>
        <dbReference type="ARBA" id="ARBA00023125"/>
    </source>
</evidence>
<keyword evidence="1" id="KW-0805">Transcription regulation</keyword>
<dbReference type="CDD" id="cd01392">
    <property type="entry name" value="HTH_LacI"/>
    <property type="match status" value="1"/>
</dbReference>
<dbReference type="SMART" id="SM00354">
    <property type="entry name" value="HTH_LACI"/>
    <property type="match status" value="1"/>
</dbReference>
<dbReference type="RefSeq" id="WP_002703182.1">
    <property type="nucleotide sequence ID" value="NZ_AGRW01000040.1"/>
</dbReference>